<dbReference type="Pfam" id="PF04347">
    <property type="entry name" value="FliO"/>
    <property type="match status" value="1"/>
</dbReference>
<feature type="compositionally biased region" description="Polar residues" evidence="9">
    <location>
        <begin position="171"/>
        <end position="195"/>
    </location>
</feature>
<feature type="transmembrane region" description="Helical" evidence="10">
    <location>
        <begin position="6"/>
        <end position="29"/>
    </location>
</feature>
<evidence type="ECO:0000256" key="1">
    <source>
        <dbReference type="ARBA" id="ARBA00004117"/>
    </source>
</evidence>
<evidence type="ECO:0000256" key="3">
    <source>
        <dbReference type="ARBA" id="ARBA00022475"/>
    </source>
</evidence>
<evidence type="ECO:0000256" key="9">
    <source>
        <dbReference type="SAM" id="MobiDB-lite"/>
    </source>
</evidence>
<protein>
    <submittedName>
        <fullName evidence="11">Flagellar biosynthesis protein, FliO</fullName>
    </submittedName>
</protein>
<keyword evidence="11" id="KW-0966">Cell projection</keyword>
<evidence type="ECO:0000256" key="6">
    <source>
        <dbReference type="ARBA" id="ARBA00023136"/>
    </source>
</evidence>
<name>A0A285NLR0_9HYPH</name>
<reference evidence="11 12" key="1">
    <citation type="submission" date="2017-09" db="EMBL/GenBank/DDBJ databases">
        <authorList>
            <person name="Ehlers B."/>
            <person name="Leendertz F.H."/>
        </authorList>
    </citation>
    <scope>NUCLEOTIDE SEQUENCE [LARGE SCALE GENOMIC DNA]</scope>
    <source>
        <strain evidence="11 12">DSM 18289</strain>
    </source>
</reference>
<dbReference type="GO" id="GO:0005886">
    <property type="term" value="C:plasma membrane"/>
    <property type="evidence" value="ECO:0007669"/>
    <property type="project" value="UniProtKB-SubCell"/>
</dbReference>
<dbReference type="PANTHER" id="PTHR38766:SF1">
    <property type="entry name" value="FLAGELLAR PROTEIN FLIO"/>
    <property type="match status" value="1"/>
</dbReference>
<evidence type="ECO:0000313" key="11">
    <source>
        <dbReference type="EMBL" id="SNZ08796.1"/>
    </source>
</evidence>
<feature type="region of interest" description="Disordered" evidence="9">
    <location>
        <begin position="90"/>
        <end position="344"/>
    </location>
</feature>
<comment type="similarity">
    <text evidence="8">Belongs to the FliO/MopB family.</text>
</comment>
<dbReference type="RefSeq" id="WP_097152930.1">
    <property type="nucleotide sequence ID" value="NZ_OBEL01000001.1"/>
</dbReference>
<keyword evidence="11" id="KW-0969">Cilium</keyword>
<keyword evidence="4 10" id="KW-0812">Transmembrane</keyword>
<evidence type="ECO:0000256" key="7">
    <source>
        <dbReference type="ARBA" id="ARBA00023143"/>
    </source>
</evidence>
<feature type="compositionally biased region" description="Basic and acidic residues" evidence="9">
    <location>
        <begin position="132"/>
        <end position="144"/>
    </location>
</feature>
<feature type="compositionally biased region" description="Basic and acidic residues" evidence="9">
    <location>
        <begin position="299"/>
        <end position="309"/>
    </location>
</feature>
<dbReference type="OrthoDB" id="8456606at2"/>
<gene>
    <name evidence="11" type="ORF">SAMN06265368_1818</name>
</gene>
<keyword evidence="11" id="KW-0282">Flagellum</keyword>
<dbReference type="EMBL" id="OBEL01000001">
    <property type="protein sequence ID" value="SNZ08796.1"/>
    <property type="molecule type" value="Genomic_DNA"/>
</dbReference>
<evidence type="ECO:0000256" key="8">
    <source>
        <dbReference type="ARBA" id="ARBA00037937"/>
    </source>
</evidence>
<evidence type="ECO:0000256" key="10">
    <source>
        <dbReference type="SAM" id="Phobius"/>
    </source>
</evidence>
<evidence type="ECO:0000256" key="5">
    <source>
        <dbReference type="ARBA" id="ARBA00022989"/>
    </source>
</evidence>
<evidence type="ECO:0000313" key="12">
    <source>
        <dbReference type="Proteomes" id="UP000219439"/>
    </source>
</evidence>
<proteinExistence type="inferred from homology"/>
<dbReference type="InterPro" id="IPR022781">
    <property type="entry name" value="Flagellar_biosynth_FliO"/>
</dbReference>
<dbReference type="AlphaFoldDB" id="A0A285NLR0"/>
<organism evidence="11 12">
    <name type="scientific">Cohaesibacter gelatinilyticus</name>
    <dbReference type="NCBI Taxonomy" id="372072"/>
    <lineage>
        <taxon>Bacteria</taxon>
        <taxon>Pseudomonadati</taxon>
        <taxon>Pseudomonadota</taxon>
        <taxon>Alphaproteobacteria</taxon>
        <taxon>Hyphomicrobiales</taxon>
        <taxon>Cohaesibacteraceae</taxon>
    </lineage>
</organism>
<sequence>MNGDSGLLVQFLLALGAVLFLIVVIAWLLKKVNLVSSRVGRLGEDARLSVSEAVAVDHRRKLVLVKRDHVEHLILIGGENDLLLEHAIPPHARPQPKAPSQTQPQKAKQAQPISKSSQEQATKAAVSGTDQEVSKNKLGSKVERLASPVSAAMSALSSKPDKAVKAKPSKSGGSSRSEIPGNELSTPPLSSQTAKTPAPTPASGMEHKNPPQTTQSDIVANWRPERPQPRPAHPSTDTMPVEKMDMPHIQKGPIVPPPAPVPAQPSQQASIQPAPAPQTKAPQPPQHTQPSESIQARPEQTESERKSGDEATQQKPNDEQAHETNYQDEITRLLDELSNDSNKS</sequence>
<evidence type="ECO:0000256" key="2">
    <source>
        <dbReference type="ARBA" id="ARBA00004236"/>
    </source>
</evidence>
<keyword evidence="6 10" id="KW-0472">Membrane</keyword>
<feature type="compositionally biased region" description="Low complexity" evidence="9">
    <location>
        <begin position="264"/>
        <end position="281"/>
    </location>
</feature>
<feature type="compositionally biased region" description="Pro residues" evidence="9">
    <location>
        <begin position="254"/>
        <end position="263"/>
    </location>
</feature>
<feature type="compositionally biased region" description="Low complexity" evidence="9">
    <location>
        <begin position="98"/>
        <end position="118"/>
    </location>
</feature>
<dbReference type="Proteomes" id="UP000219439">
    <property type="component" value="Unassembled WGS sequence"/>
</dbReference>
<dbReference type="PANTHER" id="PTHR38766">
    <property type="entry name" value="FLAGELLAR PROTEIN FLIO"/>
    <property type="match status" value="1"/>
</dbReference>
<dbReference type="GO" id="GO:0044781">
    <property type="term" value="P:bacterial-type flagellum organization"/>
    <property type="evidence" value="ECO:0007669"/>
    <property type="project" value="InterPro"/>
</dbReference>
<keyword evidence="3" id="KW-1003">Cell membrane</keyword>
<keyword evidence="5 10" id="KW-1133">Transmembrane helix</keyword>
<keyword evidence="7" id="KW-0975">Bacterial flagellum</keyword>
<dbReference type="InterPro" id="IPR052205">
    <property type="entry name" value="FliO/MopB"/>
</dbReference>
<dbReference type="GO" id="GO:0009425">
    <property type="term" value="C:bacterial-type flagellum basal body"/>
    <property type="evidence" value="ECO:0007669"/>
    <property type="project" value="UniProtKB-SubCell"/>
</dbReference>
<keyword evidence="12" id="KW-1185">Reference proteome</keyword>
<evidence type="ECO:0000256" key="4">
    <source>
        <dbReference type="ARBA" id="ARBA00022692"/>
    </source>
</evidence>
<accession>A0A285NLR0</accession>
<comment type="subcellular location">
    <subcellularLocation>
        <location evidence="1">Bacterial flagellum basal body</location>
    </subcellularLocation>
    <subcellularLocation>
        <location evidence="2">Cell membrane</location>
    </subcellularLocation>
</comment>